<organism evidence="1 2">
    <name type="scientific">Exidia glandulosa HHB12029</name>
    <dbReference type="NCBI Taxonomy" id="1314781"/>
    <lineage>
        <taxon>Eukaryota</taxon>
        <taxon>Fungi</taxon>
        <taxon>Dikarya</taxon>
        <taxon>Basidiomycota</taxon>
        <taxon>Agaricomycotina</taxon>
        <taxon>Agaricomycetes</taxon>
        <taxon>Auriculariales</taxon>
        <taxon>Exidiaceae</taxon>
        <taxon>Exidia</taxon>
    </lineage>
</organism>
<evidence type="ECO:0000313" key="1">
    <source>
        <dbReference type="EMBL" id="KZV95905.1"/>
    </source>
</evidence>
<evidence type="ECO:0000313" key="2">
    <source>
        <dbReference type="Proteomes" id="UP000077266"/>
    </source>
</evidence>
<protein>
    <submittedName>
        <fullName evidence="1">Uncharacterized protein</fullName>
    </submittedName>
</protein>
<dbReference type="InParanoid" id="A0A165K790"/>
<dbReference type="EMBL" id="KV425950">
    <property type="protein sequence ID" value="KZV95905.1"/>
    <property type="molecule type" value="Genomic_DNA"/>
</dbReference>
<dbReference type="AlphaFoldDB" id="A0A165K790"/>
<keyword evidence="2" id="KW-1185">Reference proteome</keyword>
<accession>A0A165K790</accession>
<sequence length="381" mass="42471">MRSGCLPRGDCTVCLLSYPILSYPGYTDPPSNPELPVLDTDIFCSVAPLLREVTLSNILPPFDLLCFANVDRVRIGYSTPEEVVVQETDLFKTFPRLRFLSLCGQMSLEQSMHPFSVRESGWQALDCLELNGVFHPEYRTAPNLKLDGIPTKLIRSIDIDAIGPSEAQIFMDDLPGQLELSIAGLADHVAGLNALVRPCIDIDSLGMGEFTFHVTSALPSCALVRGTKYTNDKFQAAGHLFYKASHRLTTLCIPIEVLHGLADYIPHLAALTTLRFIVDKKPDDYDSGHEDDDDDGPYEPIPDVWTLVIQRFRILCPVLTLFELWFSAMGCRLRCAVAEVVVFVQNTLPESIGPLTLRLYNVDLIGHEDALKPRIVRVEHM</sequence>
<reference evidence="1 2" key="1">
    <citation type="journal article" date="2016" name="Mol. Biol. Evol.">
        <title>Comparative Genomics of Early-Diverging Mushroom-Forming Fungi Provides Insights into the Origins of Lignocellulose Decay Capabilities.</title>
        <authorList>
            <person name="Nagy L.G."/>
            <person name="Riley R."/>
            <person name="Tritt A."/>
            <person name="Adam C."/>
            <person name="Daum C."/>
            <person name="Floudas D."/>
            <person name="Sun H."/>
            <person name="Yadav J.S."/>
            <person name="Pangilinan J."/>
            <person name="Larsson K.H."/>
            <person name="Matsuura K."/>
            <person name="Barry K."/>
            <person name="Labutti K."/>
            <person name="Kuo R."/>
            <person name="Ohm R.A."/>
            <person name="Bhattacharya S.S."/>
            <person name="Shirouzu T."/>
            <person name="Yoshinaga Y."/>
            <person name="Martin F.M."/>
            <person name="Grigoriev I.V."/>
            <person name="Hibbett D.S."/>
        </authorList>
    </citation>
    <scope>NUCLEOTIDE SEQUENCE [LARGE SCALE GENOMIC DNA]</scope>
    <source>
        <strain evidence="1 2">HHB12029</strain>
    </source>
</reference>
<gene>
    <name evidence="1" type="ORF">EXIGLDRAFT_834058</name>
</gene>
<name>A0A165K790_EXIGL</name>
<dbReference type="Proteomes" id="UP000077266">
    <property type="component" value="Unassembled WGS sequence"/>
</dbReference>
<proteinExistence type="predicted"/>